<gene>
    <name evidence="2" type="ORF">Q7A36_12535</name>
</gene>
<dbReference type="InterPro" id="IPR005064">
    <property type="entry name" value="BUG"/>
</dbReference>
<dbReference type="PANTHER" id="PTHR42928">
    <property type="entry name" value="TRICARBOXYLATE-BINDING PROTEIN"/>
    <property type="match status" value="1"/>
</dbReference>
<dbReference type="Gene3D" id="3.40.190.10">
    <property type="entry name" value="Periplasmic binding protein-like II"/>
    <property type="match status" value="1"/>
</dbReference>
<dbReference type="PIRSF" id="PIRSF017082">
    <property type="entry name" value="YflP"/>
    <property type="match status" value="1"/>
</dbReference>
<dbReference type="Pfam" id="PF03401">
    <property type="entry name" value="TctC"/>
    <property type="match status" value="1"/>
</dbReference>
<dbReference type="SUPFAM" id="SSF53850">
    <property type="entry name" value="Periplasmic binding protein-like II"/>
    <property type="match status" value="1"/>
</dbReference>
<dbReference type="PANTHER" id="PTHR42928:SF5">
    <property type="entry name" value="BLR1237 PROTEIN"/>
    <property type="match status" value="1"/>
</dbReference>
<reference evidence="2 3" key="1">
    <citation type="submission" date="2023-08" db="EMBL/GenBank/DDBJ databases">
        <title>The draft genome sequence of Paracraurococcus sp. LOR1-02.</title>
        <authorList>
            <person name="Kingkaew E."/>
            <person name="Tanasupawat S."/>
        </authorList>
    </citation>
    <scope>NUCLEOTIDE SEQUENCE [LARGE SCALE GENOMIC DNA]</scope>
    <source>
        <strain evidence="2 3">LOR1-02</strain>
    </source>
</reference>
<name>A0ABT9DZ31_9PROT</name>
<protein>
    <submittedName>
        <fullName evidence="2">Tripartite tricarboxylate transporter substrate binding protein</fullName>
    </submittedName>
</protein>
<organism evidence="2 3">
    <name type="scientific">Paracraurococcus lichenis</name>
    <dbReference type="NCBI Taxonomy" id="3064888"/>
    <lineage>
        <taxon>Bacteria</taxon>
        <taxon>Pseudomonadati</taxon>
        <taxon>Pseudomonadota</taxon>
        <taxon>Alphaproteobacteria</taxon>
        <taxon>Acetobacterales</taxon>
        <taxon>Roseomonadaceae</taxon>
        <taxon>Paracraurococcus</taxon>
    </lineage>
</organism>
<keyword evidence="3" id="KW-1185">Reference proteome</keyword>
<dbReference type="CDD" id="cd13578">
    <property type="entry name" value="PBP2_Bug27"/>
    <property type="match status" value="1"/>
</dbReference>
<dbReference type="Proteomes" id="UP001243009">
    <property type="component" value="Unassembled WGS sequence"/>
</dbReference>
<dbReference type="Gene3D" id="3.40.190.150">
    <property type="entry name" value="Bordetella uptake gene, domain 1"/>
    <property type="match status" value="1"/>
</dbReference>
<evidence type="ECO:0000256" key="1">
    <source>
        <dbReference type="ARBA" id="ARBA00006987"/>
    </source>
</evidence>
<evidence type="ECO:0000313" key="2">
    <source>
        <dbReference type="EMBL" id="MDO9709172.1"/>
    </source>
</evidence>
<sequence>MRMTRRLAIGAMLAAPAAARGQGMDWPSRPVRFVVPYPPGGPTDILGRVVAARLAQDLKQPMVVENRPGASGTIGAEQVARAAPDGQAFLMNASIHVIIPHLNRSLPFDALTDFTPVTNMASVPLVAVVNPQLPVRSIPELVAYLKANPGRVSYASSGNASALHLAGEMFKLMTGTEMLHVPYRGAGPAVQDLISGSIQLMFDSIPSSAAAVRAGLLRPLAVTTATRVAAYPDLPTIAEAGVPGFEIATWYGIWAPPRTPMPVAQRLHQAVAAAVAAPEVRERLATLGAEPVADTPEDFSRFCAREYERWGRLVREARVTLD</sequence>
<comment type="caution">
    <text evidence="2">The sequence shown here is derived from an EMBL/GenBank/DDBJ whole genome shotgun (WGS) entry which is preliminary data.</text>
</comment>
<evidence type="ECO:0000313" key="3">
    <source>
        <dbReference type="Proteomes" id="UP001243009"/>
    </source>
</evidence>
<comment type="similarity">
    <text evidence="1">Belongs to the UPF0065 (bug) family.</text>
</comment>
<accession>A0ABT9DZ31</accession>
<dbReference type="EMBL" id="JAUTWS010000010">
    <property type="protein sequence ID" value="MDO9709172.1"/>
    <property type="molecule type" value="Genomic_DNA"/>
</dbReference>
<dbReference type="RefSeq" id="WP_305104036.1">
    <property type="nucleotide sequence ID" value="NZ_JAUTWS010000010.1"/>
</dbReference>
<dbReference type="InterPro" id="IPR042100">
    <property type="entry name" value="Bug_dom1"/>
</dbReference>
<proteinExistence type="inferred from homology"/>